<dbReference type="GO" id="GO:0003723">
    <property type="term" value="F:RNA binding"/>
    <property type="evidence" value="ECO:0007669"/>
    <property type="project" value="UniProtKB-UniRule"/>
</dbReference>
<dbReference type="PROSITE" id="PS51686">
    <property type="entry name" value="SAM_MT_RSMB_NOP"/>
    <property type="match status" value="1"/>
</dbReference>
<dbReference type="InterPro" id="IPR049560">
    <property type="entry name" value="MeTrfase_RsmB-F_NOP2_cat"/>
</dbReference>
<feature type="domain" description="SAM-dependent MTase RsmB/NOP-type" evidence="7">
    <location>
        <begin position="346"/>
        <end position="517"/>
    </location>
</feature>
<organism evidence="8 9">
    <name type="scientific">Entomortierella parvispora</name>
    <dbReference type="NCBI Taxonomy" id="205924"/>
    <lineage>
        <taxon>Eukaryota</taxon>
        <taxon>Fungi</taxon>
        <taxon>Fungi incertae sedis</taxon>
        <taxon>Mucoromycota</taxon>
        <taxon>Mortierellomycotina</taxon>
        <taxon>Mortierellomycetes</taxon>
        <taxon>Mortierellales</taxon>
        <taxon>Mortierellaceae</taxon>
        <taxon>Entomortierella</taxon>
    </lineage>
</organism>
<dbReference type="OrthoDB" id="6093671at2759"/>
<name>A0A9P3H611_9FUNG</name>
<reference evidence="8" key="1">
    <citation type="submission" date="2021-11" db="EMBL/GenBank/DDBJ databases">
        <authorList>
            <person name="Herlambang A."/>
            <person name="Guo Y."/>
            <person name="Takashima Y."/>
            <person name="Nishizawa T."/>
        </authorList>
    </citation>
    <scope>NUCLEOTIDE SEQUENCE</scope>
    <source>
        <strain evidence="8">E1425</strain>
    </source>
</reference>
<feature type="region of interest" description="Disordered" evidence="6">
    <location>
        <begin position="231"/>
        <end position="276"/>
    </location>
</feature>
<dbReference type="GO" id="GO:0008173">
    <property type="term" value="F:RNA methyltransferase activity"/>
    <property type="evidence" value="ECO:0007669"/>
    <property type="project" value="InterPro"/>
</dbReference>
<reference evidence="8" key="2">
    <citation type="journal article" date="2022" name="Microbiol. Resour. Announc.">
        <title>Whole-Genome Sequence of Entomortierella parvispora E1425, a Mucoromycotan Fungus Associated with Burkholderiaceae-Related Endosymbiotic Bacteria.</title>
        <authorList>
            <person name="Herlambang A."/>
            <person name="Guo Y."/>
            <person name="Takashima Y."/>
            <person name="Narisawa K."/>
            <person name="Ohta H."/>
            <person name="Nishizawa T."/>
        </authorList>
    </citation>
    <scope>NUCLEOTIDE SEQUENCE</scope>
    <source>
        <strain evidence="8">E1425</strain>
    </source>
</reference>
<evidence type="ECO:0000256" key="5">
    <source>
        <dbReference type="PROSITE-ProRule" id="PRU01023"/>
    </source>
</evidence>
<protein>
    <recommendedName>
        <fullName evidence="7">SAM-dependent MTase RsmB/NOP-type domain-containing protein</fullName>
    </recommendedName>
</protein>
<dbReference type="PRINTS" id="PR02008">
    <property type="entry name" value="RCMTFAMILY"/>
</dbReference>
<accession>A0A9P3H611</accession>
<evidence type="ECO:0000256" key="1">
    <source>
        <dbReference type="ARBA" id="ARBA00022603"/>
    </source>
</evidence>
<dbReference type="AlphaFoldDB" id="A0A9P3H611"/>
<keyword evidence="3 5" id="KW-0949">S-adenosyl-L-methionine</keyword>
<dbReference type="PANTHER" id="PTHR22807">
    <property type="entry name" value="NOP2 YEAST -RELATED NOL1/NOP2/FMU SUN DOMAIN-CONTAINING"/>
    <property type="match status" value="1"/>
</dbReference>
<evidence type="ECO:0000256" key="3">
    <source>
        <dbReference type="ARBA" id="ARBA00022691"/>
    </source>
</evidence>
<dbReference type="GO" id="GO:0001510">
    <property type="term" value="P:RNA methylation"/>
    <property type="evidence" value="ECO:0007669"/>
    <property type="project" value="InterPro"/>
</dbReference>
<dbReference type="PANTHER" id="PTHR22807:SF16">
    <property type="entry name" value="SAM-DEPENDENT MTASE RSMB_NOP-TYPE DOMAIN-CONTAINING PROTEIN"/>
    <property type="match status" value="1"/>
</dbReference>
<keyword evidence="4 5" id="KW-0694">RNA-binding</keyword>
<dbReference type="Gene3D" id="3.40.50.150">
    <property type="entry name" value="Vaccinia Virus protein VP39"/>
    <property type="match status" value="2"/>
</dbReference>
<evidence type="ECO:0000256" key="4">
    <source>
        <dbReference type="ARBA" id="ARBA00022884"/>
    </source>
</evidence>
<proteinExistence type="inferred from homology"/>
<dbReference type="PRINTS" id="PR02010">
    <property type="entry name" value="RCMT9"/>
</dbReference>
<comment type="caution">
    <text evidence="8">The sequence shown here is derived from an EMBL/GenBank/DDBJ whole genome shotgun (WGS) entry which is preliminary data.</text>
</comment>
<dbReference type="InterPro" id="IPR029063">
    <property type="entry name" value="SAM-dependent_MTases_sf"/>
</dbReference>
<evidence type="ECO:0000256" key="2">
    <source>
        <dbReference type="ARBA" id="ARBA00022679"/>
    </source>
</evidence>
<dbReference type="Pfam" id="PF01189">
    <property type="entry name" value="Methyltr_RsmB-F"/>
    <property type="match status" value="1"/>
</dbReference>
<dbReference type="EMBL" id="BQFW01000004">
    <property type="protein sequence ID" value="GJJ70799.1"/>
    <property type="molecule type" value="Genomic_DNA"/>
</dbReference>
<evidence type="ECO:0000313" key="9">
    <source>
        <dbReference type="Proteomes" id="UP000827284"/>
    </source>
</evidence>
<gene>
    <name evidence="8" type="ORF">EMPS_03149</name>
</gene>
<comment type="caution">
    <text evidence="5">Lacks conserved residue(s) required for the propagation of feature annotation.</text>
</comment>
<evidence type="ECO:0000259" key="7">
    <source>
        <dbReference type="PROSITE" id="PS51686"/>
    </source>
</evidence>
<evidence type="ECO:0000313" key="8">
    <source>
        <dbReference type="EMBL" id="GJJ70799.1"/>
    </source>
</evidence>
<keyword evidence="1 5" id="KW-0489">Methyltransferase</keyword>
<feature type="binding site" evidence="5">
    <location>
        <position position="352"/>
    </location>
    <ligand>
        <name>S-adenosyl-L-methionine</name>
        <dbReference type="ChEBI" id="CHEBI:59789"/>
    </ligand>
</feature>
<feature type="compositionally biased region" description="Polar residues" evidence="6">
    <location>
        <begin position="235"/>
        <end position="245"/>
    </location>
</feature>
<comment type="similarity">
    <text evidence="5">Belongs to the class I-like SAM-binding methyltransferase superfamily. RsmB/NOP family.</text>
</comment>
<dbReference type="InterPro" id="IPR001678">
    <property type="entry name" value="MeTrfase_RsmB-F_NOP2_dom"/>
</dbReference>
<evidence type="ECO:0000256" key="6">
    <source>
        <dbReference type="SAM" id="MobiDB-lite"/>
    </source>
</evidence>
<sequence>MDSDSDCDAVAMNIQGGNASQARTFSLENLPAEFVSFLAKNEIDPAIYTVIDLPRYVRLNPDPHLTITPQELEKQLGTKVEPVPGLEAFCKLSGSVKLRNCQAYKDGRIFGMDLSSGIAVYALDVQPGEHVLDICCAPGAKLCMVAGLLTNSGNVCSDRSRASNQLQMDITGTVTGVDISAHRLSTCRALLKRHRLQQCARLFQADGTTFSVMRPSALDAIRARIMAGIAKSKAEQQAQNTTQGKRSLDDSDDYSGIDSGAQCGNGGASSSSQARQQFHTNYTPDADNSVKRQMLSGLTPQQREDQERGHVFNGTEIPPSQGKVVPFYAPKILRNDPQTQSESYKYDKVIVDAECTHDGSIAHILKYETWGWDSFHKNFMAQDRLDSLADLQRGLLMNGFRLTKAGGIVVYSTCSLSRAQNEDVVAWFLAKMQGRAVLEPLPKHALGIPTANCKKPCRSIVASALGLQTADDGSWQGSAEQEAEMEQFQNHVMDMCLRYDPLASHTSGFFLARIRKIA</sequence>
<feature type="compositionally biased region" description="Low complexity" evidence="6">
    <location>
        <begin position="256"/>
        <end position="276"/>
    </location>
</feature>
<dbReference type="CDD" id="cd02440">
    <property type="entry name" value="AdoMet_MTases"/>
    <property type="match status" value="1"/>
</dbReference>
<dbReference type="InterPro" id="IPR023269">
    <property type="entry name" value="RCMT_subfamily_9"/>
</dbReference>
<dbReference type="InterPro" id="IPR023267">
    <property type="entry name" value="RCMT"/>
</dbReference>
<feature type="active site" description="Nucleophile" evidence="5">
    <location>
        <position position="414"/>
    </location>
</feature>
<keyword evidence="2 5" id="KW-0808">Transferase</keyword>
<dbReference type="Proteomes" id="UP000827284">
    <property type="component" value="Unassembled WGS sequence"/>
</dbReference>
<dbReference type="SUPFAM" id="SSF53335">
    <property type="entry name" value="S-adenosyl-L-methionine-dependent methyltransferases"/>
    <property type="match status" value="2"/>
</dbReference>
<keyword evidence="9" id="KW-1185">Reference proteome</keyword>